<keyword evidence="2" id="KW-1185">Reference proteome</keyword>
<sequence>MELSNNFLLVSLMAALWFMVALLTTNGGTRNSIGAPAIEYEDPEAKPLKMAKPTSVKRKSESYGNNLSDGLGVLAAPGSDNAPGELGKPVVLPKNITEETKAAVAEGWKKNAFNQYVSDLISIRRKLPDPRDEWCKQPGRYLEDLPQTSVVICFHNEAWSVLLRTVHSVLDKSPAHLIKEIILVDDFSDMRWLEPLLDRIARNKTTVVCPVIDVIDDNTLEYHYRDSSSVNVGGFDWNLQFNWHPVPARERARHQHTAEPVWSPTMAGGLFAIDKDFFERLGTYDSGFDIWGGENLELSFKSWMCGGTLEIVPCSHVGHIFRKRSPYKWRTGVNVLKKNSVRLAEVWLDDYAKYYYQRVGNDKGDFGDISSRVALREKLGCKSFEWYLKNIYPELFIPGESVAHGEIANRGTDMCIDSAAGPEDMKKAVNVWPCHGEYGNQYWMYSKGGEIRRDETCLDFSGHDVVLYPCHGAKGNQLWLYDPNTKLLKHGSSEKCMAISKNKDKITMETCNEEETLKEITYEILLYLNNVFDHQRHLGKINLIKKNFPFVSLYVWAGRKCAGGGGGGRGGMLLRKFKYLNNINLQTNSIVTKNTNKKSNRHHTRINENGTVSLKRARDDYQIQYFAVDTFVIAPYSSSFILHTGKTVSKLPKYIIIITKRHQTNTGRFIMLKKMLKLFFVVILVWIVLLLTLLRGVKNGTMHFLDDKKVWMDDYAKYFYERINYRKSDFGDISARKEMRKKLRCKSFQWYLKNIYPEMQLPDDQVARGQIMSRSELCLDAPNRIKMGPAGGVKIVKCHFQGGNQYWVYSIDGELRRDDMCLDYIFHTVTILPCKRSASQIWLYDLMNKIKIRKSKQDNDWFSFSNNPTVLEFVDEHGNEVLNLGSFTLLPQHVVRLILARDELRADEFTKFQAALMWSKKYCDTNPNINLKEVIGNFLEYIQFHKIPANVLMREVHPLGLVPYSIIMNALAYQADPASIDPGKLSPARVRRAGRSMSVQSSLDPYGSNTTLSSTGSSDVPSSDSRHN</sequence>
<organism evidence="1 2">
    <name type="scientific">Choristoneura fumiferana</name>
    <name type="common">Spruce budworm moth</name>
    <name type="synonym">Archips fumiferana</name>
    <dbReference type="NCBI Taxonomy" id="7141"/>
    <lineage>
        <taxon>Eukaryota</taxon>
        <taxon>Metazoa</taxon>
        <taxon>Ecdysozoa</taxon>
        <taxon>Arthropoda</taxon>
        <taxon>Hexapoda</taxon>
        <taxon>Insecta</taxon>
        <taxon>Pterygota</taxon>
        <taxon>Neoptera</taxon>
        <taxon>Endopterygota</taxon>
        <taxon>Lepidoptera</taxon>
        <taxon>Glossata</taxon>
        <taxon>Ditrysia</taxon>
        <taxon>Tortricoidea</taxon>
        <taxon>Tortricidae</taxon>
        <taxon>Tortricinae</taxon>
        <taxon>Choristoneura</taxon>
    </lineage>
</organism>
<dbReference type="Proteomes" id="UP001064048">
    <property type="component" value="Chromosome 17"/>
</dbReference>
<evidence type="ECO:0000313" key="2">
    <source>
        <dbReference type="Proteomes" id="UP001064048"/>
    </source>
</evidence>
<comment type="caution">
    <text evidence="1">The sequence shown here is derived from an EMBL/GenBank/DDBJ whole genome shotgun (WGS) entry which is preliminary data.</text>
</comment>
<dbReference type="EMBL" id="CM046117">
    <property type="protein sequence ID" value="KAI8436603.1"/>
    <property type="molecule type" value="Genomic_DNA"/>
</dbReference>
<accession>A0ACC0KJI9</accession>
<protein>
    <submittedName>
        <fullName evidence="1">Uncharacterized protein</fullName>
    </submittedName>
</protein>
<name>A0ACC0KJI9_CHOFU</name>
<evidence type="ECO:0000313" key="1">
    <source>
        <dbReference type="EMBL" id="KAI8436603.1"/>
    </source>
</evidence>
<gene>
    <name evidence="1" type="ORF">MSG28_010121</name>
</gene>
<reference evidence="1 2" key="1">
    <citation type="journal article" date="2022" name="Genome Biol. Evol.">
        <title>The Spruce Budworm Genome: Reconstructing the Evolutionary History of Antifreeze Proteins.</title>
        <authorList>
            <person name="Beliveau C."/>
            <person name="Gagne P."/>
            <person name="Picq S."/>
            <person name="Vernygora O."/>
            <person name="Keeling C.I."/>
            <person name="Pinkney K."/>
            <person name="Doucet D."/>
            <person name="Wen F."/>
            <person name="Johnston J.S."/>
            <person name="Maaroufi H."/>
            <person name="Boyle B."/>
            <person name="Laroche J."/>
            <person name="Dewar K."/>
            <person name="Juretic N."/>
            <person name="Blackburn G."/>
            <person name="Nisole A."/>
            <person name="Brunet B."/>
            <person name="Brandao M."/>
            <person name="Lumley L."/>
            <person name="Duan J."/>
            <person name="Quan G."/>
            <person name="Lucarotti C.J."/>
            <person name="Roe A.D."/>
            <person name="Sperling F.A.H."/>
            <person name="Levesque R.C."/>
            <person name="Cusson M."/>
        </authorList>
    </citation>
    <scope>NUCLEOTIDE SEQUENCE [LARGE SCALE GENOMIC DNA]</scope>
    <source>
        <strain evidence="1">Glfc:IPQL:Cfum</strain>
    </source>
</reference>
<proteinExistence type="predicted"/>